<dbReference type="SUPFAM" id="SSF50129">
    <property type="entry name" value="GroES-like"/>
    <property type="match status" value="1"/>
</dbReference>
<dbReference type="Pfam" id="PF00107">
    <property type="entry name" value="ADH_zinc_N"/>
    <property type="match status" value="1"/>
</dbReference>
<dbReference type="GO" id="GO:0070402">
    <property type="term" value="F:NADPH binding"/>
    <property type="evidence" value="ECO:0007669"/>
    <property type="project" value="TreeGrafter"/>
</dbReference>
<reference evidence="4" key="1">
    <citation type="submission" date="2023-03" db="UniProtKB">
        <authorList>
            <consortium name="WormBaseParasite"/>
        </authorList>
    </citation>
    <scope>IDENTIFICATION</scope>
</reference>
<feature type="domain" description="Enoyl reductase (ER)" evidence="2">
    <location>
        <begin position="24"/>
        <end position="418"/>
    </location>
</feature>
<dbReference type="InterPro" id="IPR036291">
    <property type="entry name" value="NAD(P)-bd_dom_sf"/>
</dbReference>
<protein>
    <submittedName>
        <fullName evidence="4">Enoyl reductase (ER) domain-containing protein</fullName>
    </submittedName>
</protein>
<evidence type="ECO:0000313" key="3">
    <source>
        <dbReference type="Proteomes" id="UP000036681"/>
    </source>
</evidence>
<dbReference type="InterPro" id="IPR051603">
    <property type="entry name" value="Zinc-ADH_QOR/CCCR"/>
</dbReference>
<dbReference type="PANTHER" id="PTHR44154:SF1">
    <property type="entry name" value="QUINONE OXIDOREDUCTASE"/>
    <property type="match status" value="1"/>
</dbReference>
<dbReference type="Gene3D" id="3.90.180.10">
    <property type="entry name" value="Medium-chain alcohol dehydrogenases, catalytic domain"/>
    <property type="match status" value="2"/>
</dbReference>
<name>A0A9J2P8Z8_ASCLU</name>
<dbReference type="PANTHER" id="PTHR44154">
    <property type="entry name" value="QUINONE OXIDOREDUCTASE"/>
    <property type="match status" value="1"/>
</dbReference>
<dbReference type="WBParaSite" id="ALUE_0000593901-mRNA-1">
    <property type="protein sequence ID" value="ALUE_0000593901-mRNA-1"/>
    <property type="gene ID" value="ALUE_0000593901"/>
</dbReference>
<dbReference type="InterPro" id="IPR011032">
    <property type="entry name" value="GroES-like_sf"/>
</dbReference>
<keyword evidence="1" id="KW-0521">NADP</keyword>
<dbReference type="Gene3D" id="3.40.50.720">
    <property type="entry name" value="NAD(P)-binding Rossmann-like Domain"/>
    <property type="match status" value="1"/>
</dbReference>
<evidence type="ECO:0000259" key="2">
    <source>
        <dbReference type="SMART" id="SM00829"/>
    </source>
</evidence>
<dbReference type="InterPro" id="IPR020843">
    <property type="entry name" value="ER"/>
</dbReference>
<evidence type="ECO:0000256" key="1">
    <source>
        <dbReference type="ARBA" id="ARBA00022857"/>
    </source>
</evidence>
<organism evidence="3 4">
    <name type="scientific">Ascaris lumbricoides</name>
    <name type="common">Giant roundworm</name>
    <dbReference type="NCBI Taxonomy" id="6252"/>
    <lineage>
        <taxon>Eukaryota</taxon>
        <taxon>Metazoa</taxon>
        <taxon>Ecdysozoa</taxon>
        <taxon>Nematoda</taxon>
        <taxon>Chromadorea</taxon>
        <taxon>Rhabditida</taxon>
        <taxon>Spirurina</taxon>
        <taxon>Ascaridomorpha</taxon>
        <taxon>Ascaridoidea</taxon>
        <taxon>Ascarididae</taxon>
        <taxon>Ascaris</taxon>
    </lineage>
</organism>
<dbReference type="InterPro" id="IPR013149">
    <property type="entry name" value="ADH-like_C"/>
</dbReference>
<dbReference type="Proteomes" id="UP000036681">
    <property type="component" value="Unplaced"/>
</dbReference>
<dbReference type="SMART" id="SM00829">
    <property type="entry name" value="PKS_ER"/>
    <property type="match status" value="1"/>
</dbReference>
<dbReference type="GO" id="GO:0003730">
    <property type="term" value="F:mRNA 3'-UTR binding"/>
    <property type="evidence" value="ECO:0007669"/>
    <property type="project" value="TreeGrafter"/>
</dbReference>
<dbReference type="AlphaFoldDB" id="A0A9J2P8Z8"/>
<sequence>MKTWRAAVVRTFGDPERIQIENQTNLPQLTSPNQAKPLIPEHAYLQALIRVKCAGVNPVDTYIRSGHYSVLPHLPYTPGREGSGIVEQVHSILMGRVEFGIEGRSIARTAASKILKLYCFLDSRIKSSGYADETPHAYILVGEKAKNFQVGEKAKNFQVGDRVWFTDPLIGSCADYSIADKFYKLNDETSFAEGATLGIKYMTAYRALFLKADAQAGQTVLIHGASGGVGLAACQLAFASSLRVEFFTLCLKINYWDRTAEDRRYHKVIGTASTVDGRQLVKENGAEFVVDHSKGDYWEELKEAYPSGFDVILEMLANANLEHDFELVANNGCIIVIGSRGTVEVNPRLLMVKEACVRGTLLAKSNANEYDLMSAQIGRLLNESAIRPVISKRFPLRQLSVAHRYIIHHTGSQGSVVIDMDLG</sequence>
<evidence type="ECO:0000313" key="4">
    <source>
        <dbReference type="WBParaSite" id="ALUE_0000593901-mRNA-1"/>
    </source>
</evidence>
<proteinExistence type="predicted"/>
<dbReference type="InterPro" id="IPR013154">
    <property type="entry name" value="ADH-like_N"/>
</dbReference>
<accession>A0A9J2P8Z8</accession>
<dbReference type="SUPFAM" id="SSF51735">
    <property type="entry name" value="NAD(P)-binding Rossmann-fold domains"/>
    <property type="match status" value="1"/>
</dbReference>
<dbReference type="GO" id="GO:0003960">
    <property type="term" value="F:quinone reductase (NADPH) activity"/>
    <property type="evidence" value="ECO:0007669"/>
    <property type="project" value="TreeGrafter"/>
</dbReference>
<dbReference type="GO" id="GO:0005829">
    <property type="term" value="C:cytosol"/>
    <property type="evidence" value="ECO:0007669"/>
    <property type="project" value="TreeGrafter"/>
</dbReference>
<keyword evidence="3" id="KW-1185">Reference proteome</keyword>
<dbReference type="Pfam" id="PF08240">
    <property type="entry name" value="ADH_N"/>
    <property type="match status" value="1"/>
</dbReference>
<dbReference type="CDD" id="cd08253">
    <property type="entry name" value="zeta_crystallin"/>
    <property type="match status" value="1"/>
</dbReference>